<feature type="active site" description="Tele-phosphohistidine intermediate" evidence="1">
    <location>
        <position position="9"/>
    </location>
</feature>
<dbReference type="PANTHER" id="PTHR48100:SF62">
    <property type="entry name" value="GLUCOSYL-3-PHOSPHOGLYCERATE PHOSPHATASE"/>
    <property type="match status" value="1"/>
</dbReference>
<proteinExistence type="predicted"/>
<dbReference type="CDD" id="cd07067">
    <property type="entry name" value="HP_PGM_like"/>
    <property type="match status" value="1"/>
</dbReference>
<dbReference type="Pfam" id="PF00300">
    <property type="entry name" value="His_Phos_1"/>
    <property type="match status" value="1"/>
</dbReference>
<dbReference type="Proteomes" id="UP000199215">
    <property type="component" value="Unassembled WGS sequence"/>
</dbReference>
<dbReference type="InterPro" id="IPR029033">
    <property type="entry name" value="His_PPase_superfam"/>
</dbReference>
<feature type="active site" description="Proton donor/acceptor" evidence="1">
    <location>
        <position position="85"/>
    </location>
</feature>
<dbReference type="PROSITE" id="PS00175">
    <property type="entry name" value="PG_MUTASE"/>
    <property type="match status" value="1"/>
</dbReference>
<keyword evidence="4" id="KW-1185">Reference proteome</keyword>
<dbReference type="SMART" id="SM00855">
    <property type="entry name" value="PGAM"/>
    <property type="match status" value="1"/>
</dbReference>
<dbReference type="InterPro" id="IPR050275">
    <property type="entry name" value="PGM_Phosphatase"/>
</dbReference>
<evidence type="ECO:0000313" key="3">
    <source>
        <dbReference type="EMBL" id="SEH36514.1"/>
    </source>
</evidence>
<dbReference type="GO" id="GO:0016791">
    <property type="term" value="F:phosphatase activity"/>
    <property type="evidence" value="ECO:0007669"/>
    <property type="project" value="TreeGrafter"/>
</dbReference>
<dbReference type="InterPro" id="IPR013078">
    <property type="entry name" value="His_Pase_superF_clade-1"/>
</dbReference>
<dbReference type="Gene3D" id="3.40.50.1240">
    <property type="entry name" value="Phosphoglycerate mutase-like"/>
    <property type="match status" value="1"/>
</dbReference>
<dbReference type="AlphaFoldDB" id="A0A1H6HQR1"/>
<accession>A0A1H6HQR1</accession>
<feature type="binding site" evidence="2">
    <location>
        <begin position="8"/>
        <end position="15"/>
    </location>
    <ligand>
        <name>substrate</name>
    </ligand>
</feature>
<dbReference type="SUPFAM" id="SSF53254">
    <property type="entry name" value="Phosphoglycerate mutase-like"/>
    <property type="match status" value="1"/>
</dbReference>
<gene>
    <name evidence="3" type="ORF">SAMN05192561_10115</name>
</gene>
<dbReference type="InterPro" id="IPR001345">
    <property type="entry name" value="PG/BPGM_mutase_AS"/>
</dbReference>
<reference evidence="3 4" key="1">
    <citation type="submission" date="2016-10" db="EMBL/GenBank/DDBJ databases">
        <authorList>
            <person name="de Groot N.N."/>
        </authorList>
    </citation>
    <scope>NUCLEOTIDE SEQUENCE [LARGE SCALE GENOMIC DNA]</scope>
    <source>
        <strain evidence="3 4">IBRC-M10418</strain>
    </source>
</reference>
<dbReference type="GO" id="GO:0005737">
    <property type="term" value="C:cytoplasm"/>
    <property type="evidence" value="ECO:0007669"/>
    <property type="project" value="TreeGrafter"/>
</dbReference>
<dbReference type="RefSeq" id="WP_092812595.1">
    <property type="nucleotide sequence ID" value="NZ_FNWU01000001.1"/>
</dbReference>
<dbReference type="STRING" id="1267564.SAMN05192561_10115"/>
<evidence type="ECO:0000256" key="2">
    <source>
        <dbReference type="PIRSR" id="PIRSR613078-2"/>
    </source>
</evidence>
<protein>
    <submittedName>
        <fullName evidence="3">Phosphoglycerate mutase</fullName>
    </submittedName>
</protein>
<name>A0A1H6HQR1_9EURY</name>
<dbReference type="OrthoDB" id="304253at2157"/>
<feature type="binding site" evidence="2">
    <location>
        <position position="61"/>
    </location>
    <ligand>
        <name>substrate</name>
    </ligand>
</feature>
<organism evidence="3 4">
    <name type="scientific">Halopenitus malekzadehii</name>
    <dbReference type="NCBI Taxonomy" id="1267564"/>
    <lineage>
        <taxon>Archaea</taxon>
        <taxon>Methanobacteriati</taxon>
        <taxon>Methanobacteriota</taxon>
        <taxon>Stenosarchaea group</taxon>
        <taxon>Halobacteria</taxon>
        <taxon>Halobacteriales</taxon>
        <taxon>Haloferacaceae</taxon>
        <taxon>Halopenitus</taxon>
    </lineage>
</organism>
<evidence type="ECO:0000313" key="4">
    <source>
        <dbReference type="Proteomes" id="UP000199215"/>
    </source>
</evidence>
<sequence length="207" mass="22767">MSEILLVRHGETSWNAAGRVQGWAPVGLNAAGRRQARRLARHLAAEHEDANVTLVTSDLARARETAAPIAAAFDVEPTTDSRLRERDFGRYQGLDSTDLFDRFPELDLLADGSDAATYTPDSGESWIDVRDRVLDAVADLRERARSADCTVIAVTHHNPIRLAFGRLRDLDLTTALTRHSFENGSITWIRDGRIDLAGHVPSLSDSG</sequence>
<evidence type="ECO:0000256" key="1">
    <source>
        <dbReference type="PIRSR" id="PIRSR613078-1"/>
    </source>
</evidence>
<dbReference type="PANTHER" id="PTHR48100">
    <property type="entry name" value="BROAD-SPECIFICITY PHOSPHATASE YOR283W-RELATED"/>
    <property type="match status" value="1"/>
</dbReference>
<dbReference type="EMBL" id="FNWU01000001">
    <property type="protein sequence ID" value="SEH36514.1"/>
    <property type="molecule type" value="Genomic_DNA"/>
</dbReference>